<proteinExistence type="predicted"/>
<keyword evidence="1" id="KW-0732">Signal</keyword>
<feature type="chain" id="PRO_5014889005" evidence="1">
    <location>
        <begin position="28"/>
        <end position="80"/>
    </location>
</feature>
<protein>
    <submittedName>
        <fullName evidence="2">Putative secreted protein</fullName>
    </submittedName>
</protein>
<dbReference type="AlphaFoldDB" id="A0A2M4DDL0"/>
<feature type="signal peptide" evidence="1">
    <location>
        <begin position="1"/>
        <end position="27"/>
    </location>
</feature>
<organism evidence="2">
    <name type="scientific">Anopheles darlingi</name>
    <name type="common">Mosquito</name>
    <dbReference type="NCBI Taxonomy" id="43151"/>
    <lineage>
        <taxon>Eukaryota</taxon>
        <taxon>Metazoa</taxon>
        <taxon>Ecdysozoa</taxon>
        <taxon>Arthropoda</taxon>
        <taxon>Hexapoda</taxon>
        <taxon>Insecta</taxon>
        <taxon>Pterygota</taxon>
        <taxon>Neoptera</taxon>
        <taxon>Endopterygota</taxon>
        <taxon>Diptera</taxon>
        <taxon>Nematocera</taxon>
        <taxon>Culicoidea</taxon>
        <taxon>Culicidae</taxon>
        <taxon>Anophelinae</taxon>
        <taxon>Anopheles</taxon>
    </lineage>
</organism>
<evidence type="ECO:0000256" key="1">
    <source>
        <dbReference type="SAM" id="SignalP"/>
    </source>
</evidence>
<dbReference type="EMBL" id="GGFL01011447">
    <property type="protein sequence ID" value="MBW75625.1"/>
    <property type="molecule type" value="Transcribed_RNA"/>
</dbReference>
<accession>A0A2M4DDL0</accession>
<sequence>MSLALAGHAVGCSFVCLSLNLLKRSHAAAVSLPIRMEEVNGCQRLRFSSQNGTGGTEGLPSSRERVFASLIRKRTDQAAE</sequence>
<evidence type="ECO:0000313" key="2">
    <source>
        <dbReference type="EMBL" id="MBW75625.1"/>
    </source>
</evidence>
<name>A0A2M4DDL0_ANODA</name>
<reference evidence="2" key="1">
    <citation type="submission" date="2018-01" db="EMBL/GenBank/DDBJ databases">
        <title>An insight into the sialome of Amazonian anophelines.</title>
        <authorList>
            <person name="Ribeiro J.M."/>
            <person name="Scarpassa V."/>
            <person name="Calvo E."/>
        </authorList>
    </citation>
    <scope>NUCLEOTIDE SEQUENCE</scope>
</reference>